<proteinExistence type="predicted"/>
<evidence type="ECO:0000313" key="1">
    <source>
        <dbReference type="EMBL" id="KAF6012333.1"/>
    </source>
</evidence>
<reference evidence="2 3" key="1">
    <citation type="submission" date="2019-07" db="EMBL/GenBank/DDBJ databases">
        <authorList>
            <person name="Friedrich A."/>
            <person name="Schacherer J."/>
        </authorList>
    </citation>
    <scope>NUCLEOTIDE SEQUENCE [LARGE SCALE GENOMIC DNA]</scope>
</reference>
<organism evidence="2 3">
    <name type="scientific">Dekkera bruxellensis</name>
    <name type="common">Brettanomyces custersii</name>
    <dbReference type="NCBI Taxonomy" id="5007"/>
    <lineage>
        <taxon>Eukaryota</taxon>
        <taxon>Fungi</taxon>
        <taxon>Dikarya</taxon>
        <taxon>Ascomycota</taxon>
        <taxon>Saccharomycotina</taxon>
        <taxon>Pichiomycetes</taxon>
        <taxon>Pichiales</taxon>
        <taxon>Pichiaceae</taxon>
        <taxon>Brettanomyces</taxon>
    </lineage>
</organism>
<evidence type="ECO:0000313" key="2">
    <source>
        <dbReference type="EMBL" id="VUG16250.1"/>
    </source>
</evidence>
<dbReference type="EMBL" id="JABCYN010000024">
    <property type="protein sequence ID" value="KAF6012333.1"/>
    <property type="molecule type" value="Genomic_DNA"/>
</dbReference>
<dbReference type="InterPro" id="IPR013744">
    <property type="entry name" value="SidJ"/>
</dbReference>
<dbReference type="Gene3D" id="3.40.50.1820">
    <property type="entry name" value="alpha/beta hydrolase"/>
    <property type="match status" value="1"/>
</dbReference>
<reference evidence="1 4" key="2">
    <citation type="journal article" date="2020" name="Appl. Microbiol. Biotechnol.">
        <title>Targeted gene deletion in Brettanomyces bruxellensis with an expression-free CRISPR-Cas9 system.</title>
        <authorList>
            <person name="Varela C."/>
            <person name="Bartel C."/>
            <person name="Onetto C."/>
            <person name="Borneman A."/>
        </authorList>
    </citation>
    <scope>NUCLEOTIDE SEQUENCE [LARGE SCALE GENOMIC DNA]</scope>
    <source>
        <strain evidence="1 4">AWRI1613</strain>
    </source>
</reference>
<name>A0A7D9CWB7_DEKBR</name>
<dbReference type="InterPro" id="IPR029058">
    <property type="entry name" value="AB_hydrolase_fold"/>
</dbReference>
<evidence type="ECO:0000313" key="4">
    <source>
        <dbReference type="Proteomes" id="UP000568158"/>
    </source>
</evidence>
<evidence type="ECO:0000313" key="3">
    <source>
        <dbReference type="Proteomes" id="UP000478008"/>
    </source>
</evidence>
<accession>A0A7D9CWB7</accession>
<dbReference type="PANTHER" id="PTHR31591">
    <property type="entry name" value="UPF0613 PROTEIN PB24D3.06C"/>
    <property type="match status" value="1"/>
</dbReference>
<protein>
    <submittedName>
        <fullName evidence="2">DEBR0S1_11738g1_1</fullName>
    </submittedName>
</protein>
<dbReference type="AlphaFoldDB" id="A0A7D9CWB7"/>
<dbReference type="SUPFAM" id="SSF53474">
    <property type="entry name" value="alpha/beta-Hydrolases"/>
    <property type="match status" value="1"/>
</dbReference>
<keyword evidence="3" id="KW-1185">Reference proteome</keyword>
<dbReference type="Proteomes" id="UP000568158">
    <property type="component" value="Unassembled WGS sequence"/>
</dbReference>
<dbReference type="PANTHER" id="PTHR31591:SF1">
    <property type="entry name" value="UPF0613 PROTEIN PB24D3.06C"/>
    <property type="match status" value="1"/>
</dbReference>
<gene>
    <name evidence="2" type="ORF">DEBR0S1_11738G</name>
    <name evidence="1" type="ORF">HII12_002486</name>
</gene>
<sequence length="298" mass="33132">MPRVSGSFFEYAPSLFAFEYGDLQSENVLIFIGGLGTGFCSVPYIPELSRKLNDIGWSLIQIQITSSYTGWGTGSPARDSSEIGRLVQYLKSKSTDCGSRKHVGIMGHSTGCQDTMQFFTKEPRDDQFFPLEFGIIQAPVSDRYTALKVMPKDLYKDAMNKAIELIKQGKQDEIMPIKYSKLFFNVPISAYRWNSLFSVKGDDDYFSPDLSLEDLKSSFGKFDKPLLALYSGADEYVSESIDKEALMKKFEAATGSNWSKLSKVVPGGRHDWGPGSGPNSMNIGISTVIEFVKGLNLE</sequence>
<dbReference type="Pfam" id="PF08538">
    <property type="entry name" value="DUF1749"/>
    <property type="match status" value="1"/>
</dbReference>
<dbReference type="Proteomes" id="UP000478008">
    <property type="component" value="Unassembled WGS sequence"/>
</dbReference>
<dbReference type="EMBL" id="CABFWN010000001">
    <property type="protein sequence ID" value="VUG16250.1"/>
    <property type="molecule type" value="Genomic_DNA"/>
</dbReference>